<dbReference type="AlphaFoldDB" id="A0A6G0VUP3"/>
<keyword evidence="1" id="KW-0472">Membrane</keyword>
<feature type="transmembrane region" description="Helical" evidence="1">
    <location>
        <begin position="226"/>
        <end position="251"/>
    </location>
</feature>
<sequence>AIKCTPHEARINACKIQPDVQLKNKTIYKLKFKINDKVRISKYKHIFSKRYTPNWITEIFTVSKIFQTNPITYQLKDESDNINLGSFCEQEIKLTNFPNIFLIERVVKKVKNKMLVKWLGFNLVKTRGYHQQIYQNSYMCQILILKINFILFHFLFVMSMDNRIPFGINSTESGKKDAELVSSYFWIEDKNNCSDFVNLLSRCRAPLPRLVTPSKRCSSPRSPKRTLVTVAMFLMARWLGGHAISIVLPLLSSLALRS</sequence>
<dbReference type="PANTHER" id="PTHR46585:SF1">
    <property type="entry name" value="CHROMO DOMAIN-CONTAINING PROTEIN"/>
    <property type="match status" value="1"/>
</dbReference>
<keyword evidence="1" id="KW-1133">Transmembrane helix</keyword>
<accession>A0A6G0VUP3</accession>
<dbReference type="OrthoDB" id="6590525at2759"/>
<name>A0A6G0VUP3_APHCR</name>
<keyword evidence="1" id="KW-0812">Transmembrane</keyword>
<keyword evidence="3" id="KW-1185">Reference proteome</keyword>
<evidence type="ECO:0000313" key="3">
    <source>
        <dbReference type="Proteomes" id="UP000478052"/>
    </source>
</evidence>
<feature type="non-terminal residue" evidence="2">
    <location>
        <position position="1"/>
    </location>
</feature>
<evidence type="ECO:0000313" key="2">
    <source>
        <dbReference type="EMBL" id="KAF0710728.1"/>
    </source>
</evidence>
<dbReference type="Proteomes" id="UP000478052">
    <property type="component" value="Unassembled WGS sequence"/>
</dbReference>
<proteinExistence type="predicted"/>
<comment type="caution">
    <text evidence="2">The sequence shown here is derived from an EMBL/GenBank/DDBJ whole genome shotgun (WGS) entry which is preliminary data.</text>
</comment>
<protein>
    <submittedName>
        <fullName evidence="2">Uncharacterized protein</fullName>
    </submittedName>
</protein>
<dbReference type="EMBL" id="VUJU01011553">
    <property type="protein sequence ID" value="KAF0710728.1"/>
    <property type="molecule type" value="Genomic_DNA"/>
</dbReference>
<feature type="non-terminal residue" evidence="2">
    <location>
        <position position="258"/>
    </location>
</feature>
<reference evidence="2 3" key="1">
    <citation type="submission" date="2019-08" db="EMBL/GenBank/DDBJ databases">
        <title>Whole genome of Aphis craccivora.</title>
        <authorList>
            <person name="Voronova N.V."/>
            <person name="Shulinski R.S."/>
            <person name="Bandarenka Y.V."/>
            <person name="Zhorov D.G."/>
            <person name="Warner D."/>
        </authorList>
    </citation>
    <scope>NUCLEOTIDE SEQUENCE [LARGE SCALE GENOMIC DNA]</scope>
    <source>
        <strain evidence="2">180601</strain>
        <tissue evidence="2">Whole Body</tissue>
    </source>
</reference>
<organism evidence="2 3">
    <name type="scientific">Aphis craccivora</name>
    <name type="common">Cowpea aphid</name>
    <dbReference type="NCBI Taxonomy" id="307492"/>
    <lineage>
        <taxon>Eukaryota</taxon>
        <taxon>Metazoa</taxon>
        <taxon>Ecdysozoa</taxon>
        <taxon>Arthropoda</taxon>
        <taxon>Hexapoda</taxon>
        <taxon>Insecta</taxon>
        <taxon>Pterygota</taxon>
        <taxon>Neoptera</taxon>
        <taxon>Paraneoptera</taxon>
        <taxon>Hemiptera</taxon>
        <taxon>Sternorrhyncha</taxon>
        <taxon>Aphidomorpha</taxon>
        <taxon>Aphidoidea</taxon>
        <taxon>Aphididae</taxon>
        <taxon>Aphidini</taxon>
        <taxon>Aphis</taxon>
        <taxon>Aphis</taxon>
    </lineage>
</organism>
<feature type="transmembrane region" description="Helical" evidence="1">
    <location>
        <begin position="142"/>
        <end position="160"/>
    </location>
</feature>
<evidence type="ECO:0000256" key="1">
    <source>
        <dbReference type="SAM" id="Phobius"/>
    </source>
</evidence>
<gene>
    <name evidence="2" type="ORF">FWK35_00034226</name>
</gene>
<dbReference type="PANTHER" id="PTHR46585">
    <property type="entry name" value="INTEGRASE CORE DOMAIN CONTAINING PROTEIN"/>
    <property type="match status" value="1"/>
</dbReference>